<evidence type="ECO:0000256" key="2">
    <source>
        <dbReference type="ARBA" id="ARBA00023172"/>
    </source>
</evidence>
<dbReference type="SUPFAM" id="SSF56349">
    <property type="entry name" value="DNA breaking-rejoining enzymes"/>
    <property type="match status" value="1"/>
</dbReference>
<dbReference type="PROSITE" id="PS51898">
    <property type="entry name" value="TYR_RECOMBINASE"/>
    <property type="match status" value="1"/>
</dbReference>
<feature type="domain" description="Tyr recombinase" evidence="3">
    <location>
        <begin position="91"/>
        <end position="297"/>
    </location>
</feature>
<protein>
    <recommendedName>
        <fullName evidence="7">Tyr recombinase domain-containing protein</fullName>
    </recommendedName>
</protein>
<keyword evidence="6" id="KW-1185">Reference proteome</keyword>
<dbReference type="Proteomes" id="UP000005408">
    <property type="component" value="Unassembled WGS sequence"/>
</dbReference>
<proteinExistence type="predicted"/>
<dbReference type="InterPro" id="IPR002104">
    <property type="entry name" value="Integrase_catalytic"/>
</dbReference>
<evidence type="ECO:0000313" key="5">
    <source>
        <dbReference type="EnsemblMetazoa" id="G6808.1:cds"/>
    </source>
</evidence>
<keyword evidence="2" id="KW-0233">DNA recombination</keyword>
<dbReference type="InterPro" id="IPR013762">
    <property type="entry name" value="Integrase-like_cat_sf"/>
</dbReference>
<evidence type="ECO:0008006" key="7">
    <source>
        <dbReference type="Google" id="ProtNLM"/>
    </source>
</evidence>
<dbReference type="Pfam" id="PF00589">
    <property type="entry name" value="Phage_integrase"/>
    <property type="match status" value="1"/>
</dbReference>
<feature type="domain" description="Core-binding (CB)" evidence="4">
    <location>
        <begin position="1"/>
        <end position="68"/>
    </location>
</feature>
<dbReference type="GO" id="GO:0015074">
    <property type="term" value="P:DNA integration"/>
    <property type="evidence" value="ECO:0007669"/>
    <property type="project" value="InterPro"/>
</dbReference>
<evidence type="ECO:0000256" key="1">
    <source>
        <dbReference type="ARBA" id="ARBA00023125"/>
    </source>
</evidence>
<organism evidence="5 6">
    <name type="scientific">Magallana gigas</name>
    <name type="common">Pacific oyster</name>
    <name type="synonym">Crassostrea gigas</name>
    <dbReference type="NCBI Taxonomy" id="29159"/>
    <lineage>
        <taxon>Eukaryota</taxon>
        <taxon>Metazoa</taxon>
        <taxon>Spiralia</taxon>
        <taxon>Lophotrochozoa</taxon>
        <taxon>Mollusca</taxon>
        <taxon>Bivalvia</taxon>
        <taxon>Autobranchia</taxon>
        <taxon>Pteriomorphia</taxon>
        <taxon>Ostreida</taxon>
        <taxon>Ostreoidea</taxon>
        <taxon>Ostreidae</taxon>
        <taxon>Magallana</taxon>
    </lineage>
</organism>
<name>A0A8W8NPV0_MAGGI</name>
<dbReference type="PROSITE" id="PS51900">
    <property type="entry name" value="CB"/>
    <property type="match status" value="1"/>
</dbReference>
<accession>A0A8W8NPV0</accession>
<dbReference type="Gene3D" id="1.10.443.10">
    <property type="entry name" value="Intergrase catalytic core"/>
    <property type="match status" value="1"/>
</dbReference>
<dbReference type="InterPro" id="IPR011010">
    <property type="entry name" value="DNA_brk_join_enz"/>
</dbReference>
<keyword evidence="1" id="KW-0238">DNA-binding</keyword>
<dbReference type="GO" id="GO:0003677">
    <property type="term" value="F:DNA binding"/>
    <property type="evidence" value="ECO:0007669"/>
    <property type="project" value="UniProtKB-KW"/>
</dbReference>
<dbReference type="GO" id="GO:0006310">
    <property type="term" value="P:DNA recombination"/>
    <property type="evidence" value="ECO:0007669"/>
    <property type="project" value="UniProtKB-KW"/>
</dbReference>
<dbReference type="PANTHER" id="PTHR35617:SF3">
    <property type="entry name" value="CORE-BINDING (CB) DOMAIN-CONTAINING PROTEIN"/>
    <property type="match status" value="1"/>
</dbReference>
<dbReference type="AlphaFoldDB" id="A0A8W8NPV0"/>
<evidence type="ECO:0000259" key="4">
    <source>
        <dbReference type="PROSITE" id="PS51900"/>
    </source>
</evidence>
<reference evidence="5" key="1">
    <citation type="submission" date="2022-08" db="UniProtKB">
        <authorList>
            <consortium name="EnsemblMetazoa"/>
        </authorList>
    </citation>
    <scope>IDENTIFICATION</scope>
    <source>
        <strain evidence="5">05x7-T-G4-1.051#20</strain>
    </source>
</reference>
<dbReference type="PANTHER" id="PTHR35617">
    <property type="entry name" value="PHAGE_INTEGRASE DOMAIN-CONTAINING PROTEIN"/>
    <property type="match status" value="1"/>
</dbReference>
<sequence length="303" mass="34634">SCRKSTRKQYDLAWKNFIFWCDKRNRSANEITEKELMSYLFSIFKNGKSYSTINTHKVAVTQTLALNDDKWSKNSISLTKFMKGLFNLRPSLPKYKLTWDVSKVLTFLKSLFPLESLDIKFLTLKLCTLLALTTAARAQTLVCMNIKNMCLNSDSVVFYFTSLLKTSRPGRSYSISLQKYSDKKLCVVSTLHEYLKRTKKRRKCDQLLVSYKTFNKVSTSTVARWIKDVMGSAGIDITYFKAHSIRSAASSSALRSGASLTDILKTGDWSSSKNFKKFYCRDTCNVTASNNNTKTFMNAVLQM</sequence>
<dbReference type="InterPro" id="IPR044068">
    <property type="entry name" value="CB"/>
</dbReference>
<dbReference type="InterPro" id="IPR010998">
    <property type="entry name" value="Integrase_recombinase_N"/>
</dbReference>
<dbReference type="Gene3D" id="1.10.150.130">
    <property type="match status" value="1"/>
</dbReference>
<evidence type="ECO:0000259" key="3">
    <source>
        <dbReference type="PROSITE" id="PS51898"/>
    </source>
</evidence>
<dbReference type="EnsemblMetazoa" id="G6808.1">
    <property type="protein sequence ID" value="G6808.1:cds"/>
    <property type="gene ID" value="G6808"/>
</dbReference>
<evidence type="ECO:0000313" key="6">
    <source>
        <dbReference type="Proteomes" id="UP000005408"/>
    </source>
</evidence>